<organism evidence="8 9">
    <name type="scientific">Longicatena caecimuris</name>
    <dbReference type="NCBI Taxonomy" id="1796635"/>
    <lineage>
        <taxon>Bacteria</taxon>
        <taxon>Bacillati</taxon>
        <taxon>Bacillota</taxon>
        <taxon>Erysipelotrichia</taxon>
        <taxon>Erysipelotrichales</taxon>
        <taxon>Erysipelotrichaceae</taxon>
        <taxon>Longicatena</taxon>
    </lineage>
</organism>
<protein>
    <recommendedName>
        <fullName evidence="4">RNA pseudouridylate synthase</fullName>
    </recommendedName>
    <alternativeName>
        <fullName evidence="5">RNA-uridine isomerase</fullName>
    </alternativeName>
</protein>
<comment type="caution">
    <text evidence="8">The sequence shown here is derived from an EMBL/GenBank/DDBJ whole genome shotgun (WGS) entry which is preliminary data.</text>
</comment>
<dbReference type="AlphaFoldDB" id="A0A4R3TEP4"/>
<evidence type="ECO:0000259" key="7">
    <source>
        <dbReference type="SMART" id="SM00363"/>
    </source>
</evidence>
<evidence type="ECO:0000313" key="8">
    <source>
        <dbReference type="EMBL" id="TCU60372.1"/>
    </source>
</evidence>
<evidence type="ECO:0000256" key="5">
    <source>
        <dbReference type="ARBA" id="ARBA00033164"/>
    </source>
</evidence>
<dbReference type="PANTHER" id="PTHR21600">
    <property type="entry name" value="MITOCHONDRIAL RNA PSEUDOURIDINE SYNTHASE"/>
    <property type="match status" value="1"/>
</dbReference>
<sequence>MREFIIQEDDANQRVDKFLQKTLPALPKSLMYKYIRNKKIKVNRKRCEIAQRLLPGDHVLCFIAEEFFETGEDCSFIKVSSELDVLYEDANVILMKKPSGLLTHKDSNEIQDNLADRFLHYLYKKGQYDPQTRQSFTPALCHRLDRNTEGIVIGAKTAEALRRMNAYIREHKVEKHYVCIVEGVMEQKTGHVVLWHKKDAKSNKVHLYAHEQKNSQRIETSYRTLHQGKRYAYVEVQLHTGKSHQIRAVMAYLHHPLFGDVKYGAQKNQRKDFQALCAYKVHFNFDDDLLSAISQQTFTLTHHHIKARYELLEQ</sequence>
<dbReference type="CDD" id="cd02869">
    <property type="entry name" value="PseudoU_synth_RluA_like"/>
    <property type="match status" value="1"/>
</dbReference>
<reference evidence="8 9" key="1">
    <citation type="submission" date="2019-03" db="EMBL/GenBank/DDBJ databases">
        <title>Genomic Encyclopedia of Type Strains, Phase IV (KMG-IV): sequencing the most valuable type-strain genomes for metagenomic binning, comparative biology and taxonomic classification.</title>
        <authorList>
            <person name="Goeker M."/>
        </authorList>
    </citation>
    <scope>NUCLEOTIDE SEQUENCE [LARGE SCALE GENOMIC DNA]</scope>
    <source>
        <strain evidence="8 9">DSM 29481</strain>
    </source>
</reference>
<dbReference type="Proteomes" id="UP000295773">
    <property type="component" value="Unassembled WGS sequence"/>
</dbReference>
<dbReference type="CDD" id="cd00165">
    <property type="entry name" value="S4"/>
    <property type="match status" value="1"/>
</dbReference>
<dbReference type="SMART" id="SM00363">
    <property type="entry name" value="S4"/>
    <property type="match status" value="1"/>
</dbReference>
<accession>A0A4R3TEP4</accession>
<proteinExistence type="inferred from homology"/>
<evidence type="ECO:0000256" key="1">
    <source>
        <dbReference type="ARBA" id="ARBA00000073"/>
    </source>
</evidence>
<keyword evidence="6" id="KW-0694">RNA-binding</keyword>
<evidence type="ECO:0000256" key="2">
    <source>
        <dbReference type="ARBA" id="ARBA00010876"/>
    </source>
</evidence>
<comment type="catalytic activity">
    <reaction evidence="1">
        <text>a uridine in RNA = a pseudouridine in RNA</text>
        <dbReference type="Rhea" id="RHEA:48348"/>
        <dbReference type="Rhea" id="RHEA-COMP:12068"/>
        <dbReference type="Rhea" id="RHEA-COMP:12069"/>
        <dbReference type="ChEBI" id="CHEBI:65314"/>
        <dbReference type="ChEBI" id="CHEBI:65315"/>
    </reaction>
</comment>
<dbReference type="PROSITE" id="PS50889">
    <property type="entry name" value="S4"/>
    <property type="match status" value="1"/>
</dbReference>
<feature type="domain" description="RNA-binding S4" evidence="7">
    <location>
        <begin position="13"/>
        <end position="72"/>
    </location>
</feature>
<keyword evidence="3" id="KW-0413">Isomerase</keyword>
<dbReference type="GO" id="GO:0000455">
    <property type="term" value="P:enzyme-directed rRNA pseudouridine synthesis"/>
    <property type="evidence" value="ECO:0007669"/>
    <property type="project" value="UniProtKB-ARBA"/>
</dbReference>
<dbReference type="SUPFAM" id="SSF55120">
    <property type="entry name" value="Pseudouridine synthase"/>
    <property type="match status" value="1"/>
</dbReference>
<dbReference type="InterPro" id="IPR036986">
    <property type="entry name" value="S4_RNA-bd_sf"/>
</dbReference>
<dbReference type="GO" id="GO:0120159">
    <property type="term" value="F:rRNA pseudouridine synthase activity"/>
    <property type="evidence" value="ECO:0007669"/>
    <property type="project" value="UniProtKB-ARBA"/>
</dbReference>
<evidence type="ECO:0000313" key="9">
    <source>
        <dbReference type="Proteomes" id="UP000295773"/>
    </source>
</evidence>
<evidence type="ECO:0000256" key="3">
    <source>
        <dbReference type="ARBA" id="ARBA00023235"/>
    </source>
</evidence>
<dbReference type="InterPro" id="IPR020103">
    <property type="entry name" value="PsdUridine_synth_cat_dom_sf"/>
</dbReference>
<dbReference type="PANTHER" id="PTHR21600:SF83">
    <property type="entry name" value="PSEUDOURIDYLATE SYNTHASE RPUSD4, MITOCHONDRIAL"/>
    <property type="match status" value="1"/>
</dbReference>
<dbReference type="Pfam" id="PF00849">
    <property type="entry name" value="PseudoU_synth_2"/>
    <property type="match status" value="1"/>
</dbReference>
<dbReference type="Pfam" id="PF01479">
    <property type="entry name" value="S4"/>
    <property type="match status" value="1"/>
</dbReference>
<dbReference type="GO" id="GO:0003723">
    <property type="term" value="F:RNA binding"/>
    <property type="evidence" value="ECO:0007669"/>
    <property type="project" value="UniProtKB-KW"/>
</dbReference>
<dbReference type="Gene3D" id="3.10.290.10">
    <property type="entry name" value="RNA-binding S4 domain"/>
    <property type="match status" value="1"/>
</dbReference>
<name>A0A4R3TEP4_9FIRM</name>
<comment type="similarity">
    <text evidence="2">Belongs to the pseudouridine synthase RluA family.</text>
</comment>
<dbReference type="InterPro" id="IPR006145">
    <property type="entry name" value="PsdUridine_synth_RsuA/RluA"/>
</dbReference>
<dbReference type="RefSeq" id="WP_132224481.1">
    <property type="nucleotide sequence ID" value="NZ_JANKBG010000007.1"/>
</dbReference>
<gene>
    <name evidence="8" type="ORF">EDD61_10761</name>
</gene>
<dbReference type="Gene3D" id="3.30.2350.10">
    <property type="entry name" value="Pseudouridine synthase"/>
    <property type="match status" value="1"/>
</dbReference>
<dbReference type="InterPro" id="IPR002942">
    <property type="entry name" value="S4_RNA-bd"/>
</dbReference>
<evidence type="ECO:0000256" key="6">
    <source>
        <dbReference type="PROSITE-ProRule" id="PRU00182"/>
    </source>
</evidence>
<keyword evidence="9" id="KW-1185">Reference proteome</keyword>
<dbReference type="SUPFAM" id="SSF55174">
    <property type="entry name" value="Alpha-L RNA-binding motif"/>
    <property type="match status" value="1"/>
</dbReference>
<dbReference type="EMBL" id="SMBP01000007">
    <property type="protein sequence ID" value="TCU60372.1"/>
    <property type="molecule type" value="Genomic_DNA"/>
</dbReference>
<dbReference type="InterPro" id="IPR050188">
    <property type="entry name" value="RluA_PseudoU_synthase"/>
</dbReference>
<evidence type="ECO:0000256" key="4">
    <source>
        <dbReference type="ARBA" id="ARBA00031870"/>
    </source>
</evidence>